<protein>
    <submittedName>
        <fullName evidence="2">Uncharacterized protein</fullName>
    </submittedName>
</protein>
<reference evidence="2 3" key="1">
    <citation type="submission" date="2018-06" db="EMBL/GenBank/DDBJ databases">
        <title>Genomic Encyclopedia of Archaeal and Bacterial Type Strains, Phase II (KMG-II): from individual species to whole genera.</title>
        <authorList>
            <person name="Goeker M."/>
        </authorList>
    </citation>
    <scope>NUCLEOTIDE SEQUENCE [LARGE SCALE GENOMIC DNA]</scope>
    <source>
        <strain evidence="2 3">DSM 12408</strain>
    </source>
</reference>
<keyword evidence="1" id="KW-0812">Transmembrane</keyword>
<keyword evidence="3" id="KW-1185">Reference proteome</keyword>
<dbReference type="RefSeq" id="WP_169817230.1">
    <property type="nucleotide sequence ID" value="NZ_LZRN01000002.1"/>
</dbReference>
<gene>
    <name evidence="2" type="ORF">LX77_00552</name>
</gene>
<comment type="caution">
    <text evidence="2">The sequence shown here is derived from an EMBL/GenBank/DDBJ whole genome shotgun (WGS) entry which is preliminary data.</text>
</comment>
<evidence type="ECO:0000313" key="3">
    <source>
        <dbReference type="Proteomes" id="UP000248987"/>
    </source>
</evidence>
<evidence type="ECO:0000256" key="1">
    <source>
        <dbReference type="SAM" id="Phobius"/>
    </source>
</evidence>
<name>A0A327SH05_9FLAO</name>
<evidence type="ECO:0000313" key="2">
    <source>
        <dbReference type="EMBL" id="RAJ27978.1"/>
    </source>
</evidence>
<keyword evidence="1" id="KW-0472">Membrane</keyword>
<keyword evidence="1" id="KW-1133">Transmembrane helix</keyword>
<accession>A0A327SH05</accession>
<dbReference type="Proteomes" id="UP000248987">
    <property type="component" value="Unassembled WGS sequence"/>
</dbReference>
<dbReference type="AlphaFoldDB" id="A0A327SH05"/>
<proteinExistence type="predicted"/>
<sequence length="50" mass="5781">MSLIKEDDEKTRDYILQKDKTTKSTTLFVAIVLIVLIVGVVLSGLYFEWF</sequence>
<feature type="transmembrane region" description="Helical" evidence="1">
    <location>
        <begin position="27"/>
        <end position="47"/>
    </location>
</feature>
<dbReference type="EMBL" id="QLLQ01000001">
    <property type="protein sequence ID" value="RAJ27978.1"/>
    <property type="molecule type" value="Genomic_DNA"/>
</dbReference>
<organism evidence="2 3">
    <name type="scientific">Gelidibacter algens</name>
    <dbReference type="NCBI Taxonomy" id="49280"/>
    <lineage>
        <taxon>Bacteria</taxon>
        <taxon>Pseudomonadati</taxon>
        <taxon>Bacteroidota</taxon>
        <taxon>Flavobacteriia</taxon>
        <taxon>Flavobacteriales</taxon>
        <taxon>Flavobacteriaceae</taxon>
        <taxon>Gelidibacter</taxon>
    </lineage>
</organism>